<dbReference type="InterPro" id="IPR025738">
    <property type="entry name" value="BatD"/>
</dbReference>
<dbReference type="PANTHER" id="PTHR40940:SF2">
    <property type="entry name" value="BATD"/>
    <property type="match status" value="1"/>
</dbReference>
<dbReference type="STRING" id="1319815.HMPREF0202_01081"/>
<dbReference type="eggNOG" id="COG0457">
    <property type="taxonomic scope" value="Bacteria"/>
</dbReference>
<feature type="transmembrane region" description="Helical" evidence="2">
    <location>
        <begin position="439"/>
        <end position="460"/>
    </location>
</feature>
<dbReference type="PANTHER" id="PTHR40940">
    <property type="entry name" value="PROTEIN BATD-RELATED"/>
    <property type="match status" value="1"/>
</dbReference>
<sequence length="471" mass="53824">MVEESRMKKINLFLIMLMLCKLTFSELILNSSNLSPSKYEVFNLEVSFVNEDKERYKIDGLENFDVLSKGSSNSYNVINGKTTSVKSDVYRLKPKKDGEFTLKVITEKGNEKALQIDVRENKQLDKVMEDRFALQVDIPKKSYYFGEKIPFQENFISTVNISSFSQVKAPNFQDFSVKDITKYNNNSYIQNQIDYKGKQAIELNIFKGILQANSSGEKNIVTSEVKVGEPTRDFFYENTTLVGGDNLKIDIKPLPVDTPKNFKDIVGTLTYKENWKNKEVNVGQAITLNLTLSGSGNLALLENLPIENQNNFNIFQSVKNYSEEIKGENYYNEKTFEVAFIPKNGGIEKTPEIVIPYFNTKTEKYENLIIPSQEIKVTGEKLQIDNSSNNRPIQKNMENNNSVNKSETTSSGNLTNNLQEINIKLLETEKTSAKNIYKLAFGIVSLLCLIELITIIYLVLDRKKYKNVKKR</sequence>
<comment type="caution">
    <text evidence="3">The sequence shown here is derived from an EMBL/GenBank/DDBJ whole genome shotgun (WGS) entry which is preliminary data.</text>
</comment>
<evidence type="ECO:0000313" key="3">
    <source>
        <dbReference type="EMBL" id="ERT69114.1"/>
    </source>
</evidence>
<reference evidence="3 4" key="1">
    <citation type="submission" date="2013-08" db="EMBL/GenBank/DDBJ databases">
        <authorList>
            <person name="Weinstock G."/>
            <person name="Sodergren E."/>
            <person name="Wylie T."/>
            <person name="Fulton L."/>
            <person name="Fulton R."/>
            <person name="Fronick C."/>
            <person name="O'Laughlin M."/>
            <person name="Godfrey J."/>
            <person name="Miner T."/>
            <person name="Herter B."/>
            <person name="Appelbaum E."/>
            <person name="Cordes M."/>
            <person name="Lek S."/>
            <person name="Wollam A."/>
            <person name="Pepin K.H."/>
            <person name="Palsikar V.B."/>
            <person name="Mitreva M."/>
            <person name="Wilson R.K."/>
        </authorList>
    </citation>
    <scope>NUCLEOTIDE SEQUENCE [LARGE SCALE GENOMIC DNA]</scope>
    <source>
        <strain evidence="3 4">ATCC BAA-474</strain>
    </source>
</reference>
<dbReference type="AlphaFoldDB" id="U7VD88"/>
<keyword evidence="2" id="KW-0812">Transmembrane</keyword>
<name>U7VD88_9FUSO</name>
<dbReference type="EMBL" id="AXZF01000038">
    <property type="protein sequence ID" value="ERT69114.1"/>
    <property type="molecule type" value="Genomic_DNA"/>
</dbReference>
<accession>U7VD88</accession>
<evidence type="ECO:0000256" key="1">
    <source>
        <dbReference type="SAM" id="MobiDB-lite"/>
    </source>
</evidence>
<dbReference type="Pfam" id="PF13584">
    <property type="entry name" value="BatD"/>
    <property type="match status" value="2"/>
</dbReference>
<keyword evidence="2" id="KW-1133">Transmembrane helix</keyword>
<organism evidence="3 4">
    <name type="scientific">Cetobacterium somerae ATCC BAA-474</name>
    <dbReference type="NCBI Taxonomy" id="1319815"/>
    <lineage>
        <taxon>Bacteria</taxon>
        <taxon>Fusobacteriati</taxon>
        <taxon>Fusobacteriota</taxon>
        <taxon>Fusobacteriia</taxon>
        <taxon>Fusobacteriales</taxon>
        <taxon>Fusobacteriaceae</taxon>
        <taxon>Cetobacterium</taxon>
    </lineage>
</organism>
<evidence type="ECO:0000256" key="2">
    <source>
        <dbReference type="SAM" id="Phobius"/>
    </source>
</evidence>
<keyword evidence="2" id="KW-0472">Membrane</keyword>
<keyword evidence="4" id="KW-1185">Reference proteome</keyword>
<dbReference type="HOGENOM" id="CLU_482945_0_0_0"/>
<feature type="region of interest" description="Disordered" evidence="1">
    <location>
        <begin position="389"/>
        <end position="412"/>
    </location>
</feature>
<evidence type="ECO:0000313" key="4">
    <source>
        <dbReference type="Proteomes" id="UP000017081"/>
    </source>
</evidence>
<proteinExistence type="predicted"/>
<protein>
    <submittedName>
        <fullName evidence="3">Uncharacterized protein</fullName>
    </submittedName>
</protein>
<dbReference type="Proteomes" id="UP000017081">
    <property type="component" value="Unassembled WGS sequence"/>
</dbReference>
<gene>
    <name evidence="3" type="ORF">HMPREF0202_01081</name>
</gene>